<evidence type="ECO:0000259" key="5">
    <source>
        <dbReference type="PROSITE" id="PS50977"/>
    </source>
</evidence>
<dbReference type="InterPro" id="IPR050109">
    <property type="entry name" value="HTH-type_TetR-like_transc_reg"/>
</dbReference>
<dbReference type="InterPro" id="IPR009057">
    <property type="entry name" value="Homeodomain-like_sf"/>
</dbReference>
<gene>
    <name evidence="6" type="ORF">JWS13_27095</name>
</gene>
<dbReference type="Proteomes" id="UP000662986">
    <property type="component" value="Chromosome"/>
</dbReference>
<name>A0A974W6L4_9NOCA</name>
<protein>
    <submittedName>
        <fullName evidence="6">Helix-turn-helix transcriptional regulator</fullName>
    </submittedName>
</protein>
<dbReference type="Gene3D" id="1.10.357.10">
    <property type="entry name" value="Tetracycline Repressor, domain 2"/>
    <property type="match status" value="1"/>
</dbReference>
<dbReference type="EMBL" id="CP070619">
    <property type="protein sequence ID" value="QSE92044.1"/>
    <property type="molecule type" value="Genomic_DNA"/>
</dbReference>
<keyword evidence="2 4" id="KW-0238">DNA-binding</keyword>
<evidence type="ECO:0000256" key="1">
    <source>
        <dbReference type="ARBA" id="ARBA00023015"/>
    </source>
</evidence>
<dbReference type="PANTHER" id="PTHR30055:SF234">
    <property type="entry name" value="HTH-TYPE TRANSCRIPTIONAL REGULATOR BETI"/>
    <property type="match status" value="1"/>
</dbReference>
<reference evidence="6 7" key="2">
    <citation type="journal article" date="2022" name="Arch. Microbiol.">
        <title>Rhodococcus pseudokoreensis sp. nov. isolated from the rhizosphere of young M26 apple rootstocks.</title>
        <authorList>
            <person name="Kampfer P."/>
            <person name="Glaeser S.P."/>
            <person name="Blom J."/>
            <person name="Wolf J."/>
            <person name="Benning S."/>
            <person name="Schloter M."/>
            <person name="Neumann-Schaal M."/>
        </authorList>
    </citation>
    <scope>NUCLEOTIDE SEQUENCE [LARGE SCALE GENOMIC DNA]</scope>
    <source>
        <strain evidence="6 7">R79</strain>
    </source>
</reference>
<feature type="DNA-binding region" description="H-T-H motif" evidence="4">
    <location>
        <begin position="17"/>
        <end position="36"/>
    </location>
</feature>
<dbReference type="InterPro" id="IPR001647">
    <property type="entry name" value="HTH_TetR"/>
</dbReference>
<evidence type="ECO:0000313" key="6">
    <source>
        <dbReference type="EMBL" id="QSE92044.1"/>
    </source>
</evidence>
<dbReference type="PANTHER" id="PTHR30055">
    <property type="entry name" value="HTH-TYPE TRANSCRIPTIONAL REGULATOR RUTR"/>
    <property type="match status" value="1"/>
</dbReference>
<reference evidence="6 7" key="1">
    <citation type="journal article" date="2021" name="Microbiol. Resour. Announc.">
        <title>Complete Genome Sequences of Two Rhodococcus sp. Strains with Large and Linear Chromosomes, Isolated from Apple Rhizosphere.</title>
        <authorList>
            <person name="Benning S."/>
            <person name="Brugnone N."/>
            <person name="Siani R."/>
            <person name="Kublik S."/>
            <person name="Schloter M."/>
            <person name="Rad V."/>
        </authorList>
    </citation>
    <scope>NUCLEOTIDE SEQUENCE [LARGE SCALE GENOMIC DNA]</scope>
    <source>
        <strain evidence="6 7">R79</strain>
    </source>
</reference>
<keyword evidence="3" id="KW-0804">Transcription</keyword>
<organism evidence="6 7">
    <name type="scientific">Rhodococcus pseudokoreensis</name>
    <dbReference type="NCBI Taxonomy" id="2811421"/>
    <lineage>
        <taxon>Bacteria</taxon>
        <taxon>Bacillati</taxon>
        <taxon>Actinomycetota</taxon>
        <taxon>Actinomycetes</taxon>
        <taxon>Mycobacteriales</taxon>
        <taxon>Nocardiaceae</taxon>
        <taxon>Rhodococcus</taxon>
    </lineage>
</organism>
<evidence type="ECO:0000313" key="7">
    <source>
        <dbReference type="Proteomes" id="UP000662986"/>
    </source>
</evidence>
<evidence type="ECO:0000256" key="3">
    <source>
        <dbReference type="ARBA" id="ARBA00023163"/>
    </source>
</evidence>
<accession>A0A974W6L4</accession>
<evidence type="ECO:0000256" key="4">
    <source>
        <dbReference type="PROSITE-ProRule" id="PRU00335"/>
    </source>
</evidence>
<proteinExistence type="predicted"/>
<keyword evidence="1" id="KW-0805">Transcription regulation</keyword>
<evidence type="ECO:0000256" key="2">
    <source>
        <dbReference type="ARBA" id="ARBA00023125"/>
    </source>
</evidence>
<dbReference type="SUPFAM" id="SSF46689">
    <property type="entry name" value="Homeodomain-like"/>
    <property type="match status" value="1"/>
</dbReference>
<dbReference type="Pfam" id="PF00440">
    <property type="entry name" value="TetR_N"/>
    <property type="match status" value="1"/>
</dbReference>
<dbReference type="PROSITE" id="PS50977">
    <property type="entry name" value="HTH_TETR_2"/>
    <property type="match status" value="1"/>
</dbReference>
<keyword evidence="7" id="KW-1185">Reference proteome</keyword>
<sequence length="186" mass="20136">MEAAVRVFGRRGLSAVTMDEIAAECGVAPSAVYYHFSSKDELFHAAFDAVRDDIQTITGGDGSPTATLRQVVTGVFRWAQEHPERANLLWVYSAGATPAMAETWESFIDGHVDNLFRYAPDTVARPIRADELSRRAARAGVVAGNTIALDWISGRRFAGVDADRLAESVASMLERMFTPPGQSGAT</sequence>
<feature type="domain" description="HTH tetR-type" evidence="5">
    <location>
        <begin position="1"/>
        <end position="54"/>
    </location>
</feature>